<dbReference type="SMART" id="SM00421">
    <property type="entry name" value="HTH_LUXR"/>
    <property type="match status" value="1"/>
</dbReference>
<dbReference type="AlphaFoldDB" id="A0A3D8YFA9"/>
<keyword evidence="6" id="KW-1185">Reference proteome</keyword>
<name>A0A3D8YFA9_9BACT</name>
<evidence type="ECO:0000313" key="5">
    <source>
        <dbReference type="EMBL" id="REA63283.1"/>
    </source>
</evidence>
<dbReference type="InterPro" id="IPR011006">
    <property type="entry name" value="CheY-like_superfamily"/>
</dbReference>
<evidence type="ECO:0000313" key="6">
    <source>
        <dbReference type="Proteomes" id="UP000256373"/>
    </source>
</evidence>
<comment type="caution">
    <text evidence="2">Lacks conserved residue(s) required for the propagation of feature annotation.</text>
</comment>
<dbReference type="InterPro" id="IPR016032">
    <property type="entry name" value="Sig_transdc_resp-reg_C-effctor"/>
</dbReference>
<evidence type="ECO:0000259" key="3">
    <source>
        <dbReference type="PROSITE" id="PS50043"/>
    </source>
</evidence>
<organism evidence="5 6">
    <name type="scientific">Dyadobacter luteus</name>
    <dbReference type="NCBI Taxonomy" id="2259619"/>
    <lineage>
        <taxon>Bacteria</taxon>
        <taxon>Pseudomonadati</taxon>
        <taxon>Bacteroidota</taxon>
        <taxon>Cytophagia</taxon>
        <taxon>Cytophagales</taxon>
        <taxon>Spirosomataceae</taxon>
        <taxon>Dyadobacter</taxon>
    </lineage>
</organism>
<accession>A0A3D8YFA9</accession>
<evidence type="ECO:0000259" key="4">
    <source>
        <dbReference type="PROSITE" id="PS50110"/>
    </source>
</evidence>
<reference evidence="5 6" key="1">
    <citation type="submission" date="2018-07" db="EMBL/GenBank/DDBJ databases">
        <title>Dyadobacter roseus sp. nov., isolated from rose rhizosphere soil.</title>
        <authorList>
            <person name="Chen L."/>
        </authorList>
    </citation>
    <scope>NUCLEOTIDE SEQUENCE [LARGE SCALE GENOMIC DNA]</scope>
    <source>
        <strain evidence="5 6">RS19</strain>
    </source>
</reference>
<dbReference type="Pfam" id="PF00072">
    <property type="entry name" value="Response_reg"/>
    <property type="match status" value="1"/>
</dbReference>
<dbReference type="SUPFAM" id="SSF46894">
    <property type="entry name" value="C-terminal effector domain of the bipartite response regulators"/>
    <property type="match status" value="1"/>
</dbReference>
<evidence type="ECO:0000256" key="2">
    <source>
        <dbReference type="PROSITE-ProRule" id="PRU00169"/>
    </source>
</evidence>
<dbReference type="GO" id="GO:0003677">
    <property type="term" value="F:DNA binding"/>
    <property type="evidence" value="ECO:0007669"/>
    <property type="project" value="UniProtKB-KW"/>
</dbReference>
<dbReference type="OrthoDB" id="941719at2"/>
<dbReference type="PANTHER" id="PTHR43214">
    <property type="entry name" value="TWO-COMPONENT RESPONSE REGULATOR"/>
    <property type="match status" value="1"/>
</dbReference>
<dbReference type="InterPro" id="IPR036388">
    <property type="entry name" value="WH-like_DNA-bd_sf"/>
</dbReference>
<dbReference type="EMBL" id="QNUL01000003">
    <property type="protein sequence ID" value="REA63283.1"/>
    <property type="molecule type" value="Genomic_DNA"/>
</dbReference>
<dbReference type="CDD" id="cd06170">
    <property type="entry name" value="LuxR_C_like"/>
    <property type="match status" value="1"/>
</dbReference>
<dbReference type="Proteomes" id="UP000256373">
    <property type="component" value="Unassembled WGS sequence"/>
</dbReference>
<dbReference type="RefSeq" id="WP_115829871.1">
    <property type="nucleotide sequence ID" value="NZ_QNUL01000003.1"/>
</dbReference>
<dbReference type="Pfam" id="PF00196">
    <property type="entry name" value="GerE"/>
    <property type="match status" value="1"/>
</dbReference>
<dbReference type="PROSITE" id="PS50110">
    <property type="entry name" value="RESPONSE_REGULATORY"/>
    <property type="match status" value="1"/>
</dbReference>
<sequence length="215" mass="24433">MLRIAIIDDHFIYRKGLTHILENNFPKTEILERNAGEGTETALVHFNPHVIMMHLENIHEREGFMLASKYKSLFPNTPLVIYEESANYNKALKGLRAKIDAYLDKNCEEEEFVKCVKTVLEGKNYLCKSVQQHIIEQVIQRKIPLKTPGILSLRESEIARLISDGERTSGIALILGLKSSTVSTVKATIFAKLGVNNVVELRSRMAQLREEQNSL</sequence>
<dbReference type="PROSITE" id="PS50043">
    <property type="entry name" value="HTH_LUXR_2"/>
    <property type="match status" value="1"/>
</dbReference>
<evidence type="ECO:0008006" key="7">
    <source>
        <dbReference type="Google" id="ProtNLM"/>
    </source>
</evidence>
<feature type="domain" description="HTH luxR-type" evidence="3">
    <location>
        <begin position="144"/>
        <end position="209"/>
    </location>
</feature>
<proteinExistence type="predicted"/>
<dbReference type="Gene3D" id="3.40.50.2300">
    <property type="match status" value="1"/>
</dbReference>
<dbReference type="InterPro" id="IPR039420">
    <property type="entry name" value="WalR-like"/>
</dbReference>
<dbReference type="PRINTS" id="PR00038">
    <property type="entry name" value="HTHLUXR"/>
</dbReference>
<comment type="caution">
    <text evidence="5">The sequence shown here is derived from an EMBL/GenBank/DDBJ whole genome shotgun (WGS) entry which is preliminary data.</text>
</comment>
<dbReference type="SUPFAM" id="SSF52172">
    <property type="entry name" value="CheY-like"/>
    <property type="match status" value="1"/>
</dbReference>
<keyword evidence="1" id="KW-0238">DNA-binding</keyword>
<dbReference type="InterPro" id="IPR001789">
    <property type="entry name" value="Sig_transdc_resp-reg_receiver"/>
</dbReference>
<dbReference type="GO" id="GO:0006355">
    <property type="term" value="P:regulation of DNA-templated transcription"/>
    <property type="evidence" value="ECO:0007669"/>
    <property type="project" value="InterPro"/>
</dbReference>
<dbReference type="Gene3D" id="1.10.10.10">
    <property type="entry name" value="Winged helix-like DNA-binding domain superfamily/Winged helix DNA-binding domain"/>
    <property type="match status" value="1"/>
</dbReference>
<evidence type="ECO:0000256" key="1">
    <source>
        <dbReference type="ARBA" id="ARBA00023125"/>
    </source>
</evidence>
<dbReference type="PANTHER" id="PTHR43214:SF43">
    <property type="entry name" value="TWO-COMPONENT RESPONSE REGULATOR"/>
    <property type="match status" value="1"/>
</dbReference>
<feature type="domain" description="Response regulatory" evidence="4">
    <location>
        <begin position="3"/>
        <end position="120"/>
    </location>
</feature>
<gene>
    <name evidence="5" type="ORF">DSL64_06615</name>
</gene>
<dbReference type="GO" id="GO:0000160">
    <property type="term" value="P:phosphorelay signal transduction system"/>
    <property type="evidence" value="ECO:0007669"/>
    <property type="project" value="InterPro"/>
</dbReference>
<protein>
    <recommendedName>
        <fullName evidence="7">DNA-binding response regulator</fullName>
    </recommendedName>
</protein>
<dbReference type="InterPro" id="IPR000792">
    <property type="entry name" value="Tscrpt_reg_LuxR_C"/>
</dbReference>